<protein>
    <submittedName>
        <fullName evidence="7">Amino acid/amide ABC transporter ATP-binding protein 2, HAAT family</fullName>
    </submittedName>
</protein>
<keyword evidence="5" id="KW-0029">Amino-acid transport</keyword>
<evidence type="ECO:0000256" key="1">
    <source>
        <dbReference type="ARBA" id="ARBA00005417"/>
    </source>
</evidence>
<dbReference type="InterPro" id="IPR003439">
    <property type="entry name" value="ABC_transporter-like_ATP-bd"/>
</dbReference>
<keyword evidence="8" id="KW-1185">Reference proteome</keyword>
<dbReference type="InterPro" id="IPR027417">
    <property type="entry name" value="P-loop_NTPase"/>
</dbReference>
<dbReference type="CDD" id="cd03224">
    <property type="entry name" value="ABC_TM1139_LivF_branched"/>
    <property type="match status" value="1"/>
</dbReference>
<evidence type="ECO:0000259" key="6">
    <source>
        <dbReference type="PROSITE" id="PS50893"/>
    </source>
</evidence>
<dbReference type="PANTHER" id="PTHR43820">
    <property type="entry name" value="HIGH-AFFINITY BRANCHED-CHAIN AMINO ACID TRANSPORT ATP-BINDING PROTEIN LIVF"/>
    <property type="match status" value="1"/>
</dbReference>
<evidence type="ECO:0000256" key="5">
    <source>
        <dbReference type="ARBA" id="ARBA00022970"/>
    </source>
</evidence>
<dbReference type="PROSITE" id="PS50893">
    <property type="entry name" value="ABC_TRANSPORTER_2"/>
    <property type="match status" value="1"/>
</dbReference>
<dbReference type="SMART" id="SM00382">
    <property type="entry name" value="AAA"/>
    <property type="match status" value="1"/>
</dbReference>
<dbReference type="PANTHER" id="PTHR43820:SF4">
    <property type="entry name" value="HIGH-AFFINITY BRANCHED-CHAIN AMINO ACID TRANSPORT ATP-BINDING PROTEIN LIVF"/>
    <property type="match status" value="1"/>
</dbReference>
<dbReference type="InterPro" id="IPR017871">
    <property type="entry name" value="ABC_transporter-like_CS"/>
</dbReference>
<dbReference type="KEGG" id="dti:Desti_4123"/>
<dbReference type="Gene3D" id="3.40.50.300">
    <property type="entry name" value="P-loop containing nucleotide triphosphate hydrolases"/>
    <property type="match status" value="1"/>
</dbReference>
<keyword evidence="3" id="KW-0547">Nucleotide-binding</keyword>
<dbReference type="SUPFAM" id="SSF52540">
    <property type="entry name" value="P-loop containing nucleoside triphosphate hydrolases"/>
    <property type="match status" value="1"/>
</dbReference>
<dbReference type="InterPro" id="IPR030660">
    <property type="entry name" value="ABC_branched_ATPase_LivF/BraG"/>
</dbReference>
<gene>
    <name evidence="7" type="ordered locus">Desti_4123</name>
</gene>
<reference evidence="8" key="1">
    <citation type="submission" date="2012-06" db="EMBL/GenBank/DDBJ databases">
        <title>Complete sequence of chromosome of Desulfomonile tiedjei DSM 6799.</title>
        <authorList>
            <person name="Lucas S."/>
            <person name="Copeland A."/>
            <person name="Lapidus A."/>
            <person name="Glavina del Rio T."/>
            <person name="Dalin E."/>
            <person name="Tice H."/>
            <person name="Bruce D."/>
            <person name="Goodwin L."/>
            <person name="Pitluck S."/>
            <person name="Peters L."/>
            <person name="Ovchinnikova G."/>
            <person name="Zeytun A."/>
            <person name="Lu M."/>
            <person name="Kyrpides N."/>
            <person name="Mavromatis K."/>
            <person name="Ivanova N."/>
            <person name="Brettin T."/>
            <person name="Detter J.C."/>
            <person name="Han C."/>
            <person name="Larimer F."/>
            <person name="Land M."/>
            <person name="Hauser L."/>
            <person name="Markowitz V."/>
            <person name="Cheng J.-F."/>
            <person name="Hugenholtz P."/>
            <person name="Woyke T."/>
            <person name="Wu D."/>
            <person name="Spring S."/>
            <person name="Schroeder M."/>
            <person name="Brambilla E."/>
            <person name="Klenk H.-P."/>
            <person name="Eisen J.A."/>
        </authorList>
    </citation>
    <scope>NUCLEOTIDE SEQUENCE [LARGE SCALE GENOMIC DNA]</scope>
    <source>
        <strain evidence="8">ATCC 49306 / DSM 6799 / DCB-1</strain>
    </source>
</reference>
<feature type="domain" description="ABC transporter" evidence="6">
    <location>
        <begin position="2"/>
        <end position="234"/>
    </location>
</feature>
<evidence type="ECO:0000256" key="4">
    <source>
        <dbReference type="ARBA" id="ARBA00022840"/>
    </source>
</evidence>
<dbReference type="HOGENOM" id="CLU_000604_1_2_7"/>
<dbReference type="InterPro" id="IPR052156">
    <property type="entry name" value="BCAA_Transport_ATP-bd_LivF"/>
</dbReference>
<dbReference type="PATRIC" id="fig|706587.4.peg.4672"/>
<evidence type="ECO:0000313" key="8">
    <source>
        <dbReference type="Proteomes" id="UP000006055"/>
    </source>
</evidence>
<accession>I4CB20</accession>
<keyword evidence="2" id="KW-0813">Transport</keyword>
<organism evidence="7 8">
    <name type="scientific">Desulfomonile tiedjei (strain ATCC 49306 / DSM 6799 / DCB-1)</name>
    <dbReference type="NCBI Taxonomy" id="706587"/>
    <lineage>
        <taxon>Bacteria</taxon>
        <taxon>Pseudomonadati</taxon>
        <taxon>Thermodesulfobacteriota</taxon>
        <taxon>Desulfomonilia</taxon>
        <taxon>Desulfomonilales</taxon>
        <taxon>Desulfomonilaceae</taxon>
        <taxon>Desulfomonile</taxon>
    </lineage>
</organism>
<dbReference type="AlphaFoldDB" id="I4CB20"/>
<dbReference type="Proteomes" id="UP000006055">
    <property type="component" value="Chromosome"/>
</dbReference>
<evidence type="ECO:0000313" key="7">
    <source>
        <dbReference type="EMBL" id="AFM26761.1"/>
    </source>
</evidence>
<dbReference type="PROSITE" id="PS00211">
    <property type="entry name" value="ABC_TRANSPORTER_1"/>
    <property type="match status" value="1"/>
</dbReference>
<evidence type="ECO:0000256" key="2">
    <source>
        <dbReference type="ARBA" id="ARBA00022448"/>
    </source>
</evidence>
<dbReference type="InterPro" id="IPR003593">
    <property type="entry name" value="AAA+_ATPase"/>
</dbReference>
<dbReference type="eggNOG" id="COG0410">
    <property type="taxonomic scope" value="Bacteria"/>
</dbReference>
<keyword evidence="4 7" id="KW-0067">ATP-binding</keyword>
<sequence>MLDIRDLHVHYDGIHALKGVSLHVEEKRIVTLLGANGAGKSTTVRAISGIVPASSGEILFQGMPVNKKPAHLIQRQGLVHVPEGRKVFANLTVRENLMMGAYNNRDKAEVNQVMDMVLTKFPILKERTAQLGGTLSGGEQQKLTVGRAMMSKPRLLIMDEPSLGLAPMVVAEVFRIIEEIRSEGVTVFLIEQNANAALKIADYAYLLETGRIVLEGTGEKLLNNPKIKQAYLGESLETAFQD</sequence>
<dbReference type="GO" id="GO:0005524">
    <property type="term" value="F:ATP binding"/>
    <property type="evidence" value="ECO:0007669"/>
    <property type="project" value="UniProtKB-KW"/>
</dbReference>
<dbReference type="OrthoDB" id="9809450at2"/>
<dbReference type="GO" id="GO:0015807">
    <property type="term" value="P:L-amino acid transport"/>
    <property type="evidence" value="ECO:0007669"/>
    <property type="project" value="TreeGrafter"/>
</dbReference>
<dbReference type="EMBL" id="CP003360">
    <property type="protein sequence ID" value="AFM26761.1"/>
    <property type="molecule type" value="Genomic_DNA"/>
</dbReference>
<comment type="similarity">
    <text evidence="1">Belongs to the ABC transporter superfamily.</text>
</comment>
<dbReference type="Pfam" id="PF00005">
    <property type="entry name" value="ABC_tran"/>
    <property type="match status" value="1"/>
</dbReference>
<dbReference type="PIRSF" id="PIRSF039137">
    <property type="entry name" value="ABC_branched_ATPase"/>
    <property type="match status" value="1"/>
</dbReference>
<dbReference type="GO" id="GO:0015658">
    <property type="term" value="F:branched-chain amino acid transmembrane transporter activity"/>
    <property type="evidence" value="ECO:0007669"/>
    <property type="project" value="InterPro"/>
</dbReference>
<evidence type="ECO:0000256" key="3">
    <source>
        <dbReference type="ARBA" id="ARBA00022741"/>
    </source>
</evidence>
<name>I4CB20_DESTA</name>
<dbReference type="RefSeq" id="WP_014811885.1">
    <property type="nucleotide sequence ID" value="NC_018025.1"/>
</dbReference>
<dbReference type="STRING" id="706587.Desti_4123"/>
<dbReference type="GO" id="GO:0016887">
    <property type="term" value="F:ATP hydrolysis activity"/>
    <property type="evidence" value="ECO:0007669"/>
    <property type="project" value="InterPro"/>
</dbReference>
<proteinExistence type="inferred from homology"/>